<dbReference type="PROSITE" id="PS51154">
    <property type="entry name" value="MACRO"/>
    <property type="match status" value="1"/>
</dbReference>
<keyword evidence="4" id="KW-1185">Reference proteome</keyword>
<dbReference type="EMBL" id="CP138580">
    <property type="protein sequence ID" value="WPG98000.1"/>
    <property type="molecule type" value="Genomic_DNA"/>
</dbReference>
<evidence type="ECO:0000259" key="2">
    <source>
        <dbReference type="PROSITE" id="PS51154"/>
    </source>
</evidence>
<dbReference type="InterPro" id="IPR002589">
    <property type="entry name" value="Macro_dom"/>
</dbReference>
<protein>
    <submittedName>
        <fullName evidence="3">ADP-ribose glycohydrolase MACROD1</fullName>
    </submittedName>
</protein>
<sequence length="265" mass="28487">MASIIPLAEIPTLTLLYKLDKIPSPSNAADPTSPSPSAAYNDKISLIRTDITKLATDAIVNAANESLLGGGGVDGAIHRAAGPALLDECRTLDGCDTGDAKVTQAYNLSCKNIIHAVGPVYSSRNWERSEKMLKSCYTKSLTLATQNDCRSIAFSALSTGVYGYPSDEAAEAAIGAVRDWLDEDKERANKLDRIVFCSFMAKDEAAYENIISEFFPPIPSVHIKDKADEGAKETPPVLPDVPTKQPAQDGEPDLKKQKVSDDVKE</sequence>
<feature type="domain" description="Macro" evidence="2">
    <location>
        <begin position="31"/>
        <end position="215"/>
    </location>
</feature>
<evidence type="ECO:0000313" key="4">
    <source>
        <dbReference type="Proteomes" id="UP001303373"/>
    </source>
</evidence>
<name>A0AAQ3M185_9PEZI</name>
<dbReference type="SUPFAM" id="SSF52949">
    <property type="entry name" value="Macro domain-like"/>
    <property type="match status" value="1"/>
</dbReference>
<evidence type="ECO:0000256" key="1">
    <source>
        <dbReference type="SAM" id="MobiDB-lite"/>
    </source>
</evidence>
<dbReference type="AlphaFoldDB" id="A0AAQ3M185"/>
<organism evidence="3 4">
    <name type="scientific">Acrodontium crateriforme</name>
    <dbReference type="NCBI Taxonomy" id="150365"/>
    <lineage>
        <taxon>Eukaryota</taxon>
        <taxon>Fungi</taxon>
        <taxon>Dikarya</taxon>
        <taxon>Ascomycota</taxon>
        <taxon>Pezizomycotina</taxon>
        <taxon>Dothideomycetes</taxon>
        <taxon>Dothideomycetidae</taxon>
        <taxon>Mycosphaerellales</taxon>
        <taxon>Teratosphaeriaceae</taxon>
        <taxon>Acrodontium</taxon>
    </lineage>
</organism>
<dbReference type="PANTHER" id="PTHR11106">
    <property type="entry name" value="GANGLIOSIDE INDUCED DIFFERENTIATION ASSOCIATED PROTEIN 2-RELATED"/>
    <property type="match status" value="1"/>
</dbReference>
<evidence type="ECO:0000313" key="3">
    <source>
        <dbReference type="EMBL" id="WPG98000.1"/>
    </source>
</evidence>
<dbReference type="Pfam" id="PF01661">
    <property type="entry name" value="Macro"/>
    <property type="match status" value="1"/>
</dbReference>
<dbReference type="Proteomes" id="UP001303373">
    <property type="component" value="Chromosome 1"/>
</dbReference>
<dbReference type="Gene3D" id="3.40.220.10">
    <property type="entry name" value="Leucine Aminopeptidase, subunit E, domain 1"/>
    <property type="match status" value="1"/>
</dbReference>
<dbReference type="CDD" id="cd02908">
    <property type="entry name" value="Macro_OAADPr_deacetylase"/>
    <property type="match status" value="1"/>
</dbReference>
<dbReference type="PANTHER" id="PTHR11106:SF27">
    <property type="entry name" value="MACRO DOMAIN-CONTAINING PROTEIN"/>
    <property type="match status" value="1"/>
</dbReference>
<dbReference type="SMART" id="SM00506">
    <property type="entry name" value="A1pp"/>
    <property type="match status" value="1"/>
</dbReference>
<gene>
    <name evidence="3" type="ORF">R9X50_00078300</name>
</gene>
<accession>A0AAQ3M185</accession>
<reference evidence="3 4" key="1">
    <citation type="submission" date="2023-11" db="EMBL/GenBank/DDBJ databases">
        <title>An acidophilic fungus is an integral part of prey digestion in a carnivorous sundew plant.</title>
        <authorList>
            <person name="Tsai I.J."/>
        </authorList>
    </citation>
    <scope>NUCLEOTIDE SEQUENCE [LARGE SCALE GENOMIC DNA]</scope>
    <source>
        <strain evidence="3">169a</strain>
    </source>
</reference>
<feature type="region of interest" description="Disordered" evidence="1">
    <location>
        <begin position="225"/>
        <end position="265"/>
    </location>
</feature>
<proteinExistence type="predicted"/>
<feature type="compositionally biased region" description="Basic and acidic residues" evidence="1">
    <location>
        <begin position="252"/>
        <end position="265"/>
    </location>
</feature>
<dbReference type="InterPro" id="IPR043472">
    <property type="entry name" value="Macro_dom-like"/>
</dbReference>
<dbReference type="NCBIfam" id="NF001664">
    <property type="entry name" value="PRK00431.1-6"/>
    <property type="match status" value="1"/>
</dbReference>